<accession>A0A381TAM5</accession>
<dbReference type="EMBL" id="UINC01004205">
    <property type="protein sequence ID" value="SVA12591.1"/>
    <property type="molecule type" value="Genomic_DNA"/>
</dbReference>
<feature type="transmembrane region" description="Helical" evidence="1">
    <location>
        <begin position="21"/>
        <end position="38"/>
    </location>
</feature>
<evidence type="ECO:0000256" key="1">
    <source>
        <dbReference type="SAM" id="Phobius"/>
    </source>
</evidence>
<organism evidence="2">
    <name type="scientific">marine metagenome</name>
    <dbReference type="NCBI Taxonomy" id="408172"/>
    <lineage>
        <taxon>unclassified sequences</taxon>
        <taxon>metagenomes</taxon>
        <taxon>ecological metagenomes</taxon>
    </lineage>
</organism>
<protein>
    <submittedName>
        <fullName evidence="2">Uncharacterized protein</fullName>
    </submittedName>
</protein>
<evidence type="ECO:0000313" key="2">
    <source>
        <dbReference type="EMBL" id="SVA12591.1"/>
    </source>
</evidence>
<keyword evidence="1" id="KW-1133">Transmembrane helix</keyword>
<keyword evidence="1" id="KW-0812">Transmembrane</keyword>
<gene>
    <name evidence="2" type="ORF">METZ01_LOCUS65445</name>
</gene>
<sequence>MVVIISGLMTGIRMRNMSIELSALVIGVVIFFTANLFLDKSN</sequence>
<proteinExistence type="predicted"/>
<dbReference type="AlphaFoldDB" id="A0A381TAM5"/>
<keyword evidence="1" id="KW-0472">Membrane</keyword>
<reference evidence="2" key="1">
    <citation type="submission" date="2018-05" db="EMBL/GenBank/DDBJ databases">
        <authorList>
            <person name="Lanie J.A."/>
            <person name="Ng W.-L."/>
            <person name="Kazmierczak K.M."/>
            <person name="Andrzejewski T.M."/>
            <person name="Davidsen T.M."/>
            <person name="Wayne K.J."/>
            <person name="Tettelin H."/>
            <person name="Glass J.I."/>
            <person name="Rusch D."/>
            <person name="Podicherti R."/>
            <person name="Tsui H.-C.T."/>
            <person name="Winkler M.E."/>
        </authorList>
    </citation>
    <scope>NUCLEOTIDE SEQUENCE</scope>
</reference>
<name>A0A381TAM5_9ZZZZ</name>